<dbReference type="GO" id="GO:0060003">
    <property type="term" value="P:copper ion export"/>
    <property type="evidence" value="ECO:0007669"/>
    <property type="project" value="TreeGrafter"/>
</dbReference>
<proteinExistence type="inferred from homology"/>
<evidence type="ECO:0000259" key="6">
    <source>
        <dbReference type="Pfam" id="PF25973"/>
    </source>
</evidence>
<dbReference type="Proteomes" id="UP000292627">
    <property type="component" value="Unassembled WGS sequence"/>
</dbReference>
<dbReference type="RefSeq" id="WP_130550536.1">
    <property type="nucleotide sequence ID" value="NZ_SHMC01000002.1"/>
</dbReference>
<dbReference type="Gene3D" id="2.40.50.100">
    <property type="match status" value="1"/>
</dbReference>
<dbReference type="CDD" id="cd06850">
    <property type="entry name" value="biotinyl_domain"/>
    <property type="match status" value="1"/>
</dbReference>
<feature type="compositionally biased region" description="Basic and acidic residues" evidence="3">
    <location>
        <begin position="33"/>
        <end position="46"/>
    </location>
</feature>
<dbReference type="Pfam" id="PF25975">
    <property type="entry name" value="CzcB_C"/>
    <property type="match status" value="1"/>
</dbReference>
<comment type="caution">
    <text evidence="8">The sequence shown here is derived from an EMBL/GenBank/DDBJ whole genome shotgun (WGS) entry which is preliminary data.</text>
</comment>
<dbReference type="InterPro" id="IPR011053">
    <property type="entry name" value="Single_hybrid_motif"/>
</dbReference>
<evidence type="ECO:0000259" key="5">
    <source>
        <dbReference type="Pfam" id="PF25954"/>
    </source>
</evidence>
<keyword evidence="2" id="KW-0813">Transport</keyword>
<dbReference type="FunFam" id="2.40.420.20:FF:000006">
    <property type="entry name" value="RND family efflux transporter MFP subunit"/>
    <property type="match status" value="1"/>
</dbReference>
<keyword evidence="4" id="KW-0732">Signal</keyword>
<name>A0A4V2HDH5_9GAMM</name>
<dbReference type="Pfam" id="PF25954">
    <property type="entry name" value="Beta-barrel_RND_2"/>
    <property type="match status" value="1"/>
</dbReference>
<evidence type="ECO:0000313" key="8">
    <source>
        <dbReference type="EMBL" id="TAA26662.1"/>
    </source>
</evidence>
<evidence type="ECO:0000256" key="3">
    <source>
        <dbReference type="SAM" id="MobiDB-lite"/>
    </source>
</evidence>
<dbReference type="Gene3D" id="2.40.420.20">
    <property type="match status" value="1"/>
</dbReference>
<dbReference type="InterPro" id="IPR006143">
    <property type="entry name" value="RND_pump_MFP"/>
</dbReference>
<feature type="chain" id="PRO_5020952429" evidence="4">
    <location>
        <begin position="21"/>
        <end position="329"/>
    </location>
</feature>
<evidence type="ECO:0000256" key="2">
    <source>
        <dbReference type="ARBA" id="ARBA00022448"/>
    </source>
</evidence>
<evidence type="ECO:0000256" key="4">
    <source>
        <dbReference type="SAM" id="SignalP"/>
    </source>
</evidence>
<protein>
    <submittedName>
        <fullName evidence="8">Efflux RND transporter periplasmic adaptor subunit</fullName>
    </submittedName>
</protein>
<gene>
    <name evidence="8" type="ORF">EA660_05420</name>
</gene>
<dbReference type="PANTHER" id="PTHR30097">
    <property type="entry name" value="CATION EFFLUX SYSTEM PROTEIN CUSB"/>
    <property type="match status" value="1"/>
</dbReference>
<dbReference type="GO" id="GO:0022857">
    <property type="term" value="F:transmembrane transporter activity"/>
    <property type="evidence" value="ECO:0007669"/>
    <property type="project" value="InterPro"/>
</dbReference>
<feature type="signal peptide" evidence="4">
    <location>
        <begin position="1"/>
        <end position="20"/>
    </location>
</feature>
<evidence type="ECO:0000259" key="7">
    <source>
        <dbReference type="Pfam" id="PF25975"/>
    </source>
</evidence>
<feature type="domain" description="CzcB-like barrel-sandwich hybrid" evidence="6">
    <location>
        <begin position="98"/>
        <end position="171"/>
    </location>
</feature>
<dbReference type="GO" id="GO:0015679">
    <property type="term" value="P:plasma membrane copper ion transport"/>
    <property type="evidence" value="ECO:0007669"/>
    <property type="project" value="TreeGrafter"/>
</dbReference>
<dbReference type="Pfam" id="PF25973">
    <property type="entry name" value="BSH_CzcB"/>
    <property type="match status" value="1"/>
</dbReference>
<dbReference type="GO" id="GO:0016020">
    <property type="term" value="C:membrane"/>
    <property type="evidence" value="ECO:0007669"/>
    <property type="project" value="InterPro"/>
</dbReference>
<dbReference type="GO" id="GO:0046914">
    <property type="term" value="F:transition metal ion binding"/>
    <property type="evidence" value="ECO:0007669"/>
    <property type="project" value="TreeGrafter"/>
</dbReference>
<sequence length="329" mass="34058">MNTHSHLLRCLLLLGTLLLAACGKDATPAVATDDHTGTTARGEHADPPQVAHEDAEDDSTVIPADIAREAGIRVAPAGPGTIADAHEVQGVLTPVDGRIAQATARFPGPVRSLRANVGDRVRAGQALASIESNLSLTPYTVSAPIGGVITARSAQLGEVVGEGAALFEIADLSTLWVDLHVFGSDTQHITAGVPVTVTRMTDGVSARTTLERVLPGTATASQSTVARAPLRNDDGLWRPGAAVKARIVVATTPAALVVPLAALQTLEGRQVVFVREGRDRYLARAVELGQRDATQVAVVSGLKPGEQVVVEQSYVVKADIGKAGAGHAH</sequence>
<organism evidence="8 9">
    <name type="scientific">Pseudoxanthomonas winnipegensis</name>
    <dbReference type="NCBI Taxonomy" id="2480810"/>
    <lineage>
        <taxon>Bacteria</taxon>
        <taxon>Pseudomonadati</taxon>
        <taxon>Pseudomonadota</taxon>
        <taxon>Gammaproteobacteria</taxon>
        <taxon>Lysobacterales</taxon>
        <taxon>Lysobacteraceae</taxon>
        <taxon>Pseudoxanthomonas</taxon>
    </lineage>
</organism>
<feature type="region of interest" description="Disordered" evidence="3">
    <location>
        <begin position="33"/>
        <end position="58"/>
    </location>
</feature>
<comment type="similarity">
    <text evidence="1">Belongs to the membrane fusion protein (MFP) (TC 8.A.1) family.</text>
</comment>
<dbReference type="InterPro" id="IPR051909">
    <property type="entry name" value="MFP_Cation_Efflux"/>
</dbReference>
<evidence type="ECO:0000256" key="1">
    <source>
        <dbReference type="ARBA" id="ARBA00009477"/>
    </source>
</evidence>
<dbReference type="InterPro" id="IPR058647">
    <property type="entry name" value="BSH_CzcB-like"/>
</dbReference>
<evidence type="ECO:0000313" key="9">
    <source>
        <dbReference type="Proteomes" id="UP000292627"/>
    </source>
</evidence>
<dbReference type="AlphaFoldDB" id="A0A4V2HDH5"/>
<dbReference type="Gene3D" id="2.40.30.170">
    <property type="match status" value="1"/>
</dbReference>
<dbReference type="GO" id="GO:0030288">
    <property type="term" value="C:outer membrane-bounded periplasmic space"/>
    <property type="evidence" value="ECO:0007669"/>
    <property type="project" value="TreeGrafter"/>
</dbReference>
<dbReference type="SUPFAM" id="SSF51230">
    <property type="entry name" value="Single hybrid motif"/>
    <property type="match status" value="1"/>
</dbReference>
<accession>A0A4V2HDH5</accession>
<dbReference type="NCBIfam" id="TIGR01730">
    <property type="entry name" value="RND_mfp"/>
    <property type="match status" value="1"/>
</dbReference>
<feature type="domain" description="CusB-like beta-barrel" evidence="5">
    <location>
        <begin position="174"/>
        <end position="247"/>
    </location>
</feature>
<reference evidence="8 9" key="1">
    <citation type="submission" date="2019-02" db="EMBL/GenBank/DDBJ databases">
        <title>WGS of Pseudoxanthomonas species novum from clinical isolates.</title>
        <authorList>
            <person name="Bernier A.-M."/>
            <person name="Bernard K."/>
            <person name="Vachon A."/>
        </authorList>
    </citation>
    <scope>NUCLEOTIDE SEQUENCE [LARGE SCALE GENOMIC DNA]</scope>
    <source>
        <strain evidence="8 9">NML171200</strain>
    </source>
</reference>
<dbReference type="OrthoDB" id="9768185at2"/>
<dbReference type="PANTHER" id="PTHR30097:SF4">
    <property type="entry name" value="SLR6042 PROTEIN"/>
    <property type="match status" value="1"/>
</dbReference>
<dbReference type="EMBL" id="SHMC01000002">
    <property type="protein sequence ID" value="TAA26662.1"/>
    <property type="molecule type" value="Genomic_DNA"/>
</dbReference>
<dbReference type="InterPro" id="IPR058792">
    <property type="entry name" value="Beta-barrel_RND_2"/>
</dbReference>
<feature type="domain" description="CzcB-like C-terminal circularly permuted SH3-like" evidence="7">
    <location>
        <begin position="257"/>
        <end position="317"/>
    </location>
</feature>
<dbReference type="InterPro" id="IPR058649">
    <property type="entry name" value="CzcB_C"/>
</dbReference>